<feature type="domain" description="CRISPR system ring nuclease SSO2081-like" evidence="1">
    <location>
        <begin position="14"/>
        <end position="218"/>
    </location>
</feature>
<dbReference type="EMBL" id="RQYC01000013">
    <property type="protein sequence ID" value="RRD89589.1"/>
    <property type="molecule type" value="Genomic_DNA"/>
</dbReference>
<name>A0A3P2A2N8_9NEIS</name>
<evidence type="ECO:0000313" key="3">
    <source>
        <dbReference type="Proteomes" id="UP000269923"/>
    </source>
</evidence>
<organism evidence="2 3">
    <name type="scientific">Conchiformibius steedae</name>
    <dbReference type="NCBI Taxonomy" id="153493"/>
    <lineage>
        <taxon>Bacteria</taxon>
        <taxon>Pseudomonadati</taxon>
        <taxon>Pseudomonadota</taxon>
        <taxon>Betaproteobacteria</taxon>
        <taxon>Neisseriales</taxon>
        <taxon>Neisseriaceae</taxon>
        <taxon>Conchiformibius</taxon>
    </lineage>
</organism>
<dbReference type="Proteomes" id="UP000269923">
    <property type="component" value="Unassembled WGS sequence"/>
</dbReference>
<reference evidence="2 3" key="1">
    <citation type="submission" date="2018-11" db="EMBL/GenBank/DDBJ databases">
        <title>Genomes From Bacteria Associated with the Canine Oral Cavity: a Test Case for Automated Genome-Based Taxonomic Assignment.</title>
        <authorList>
            <person name="Coil D.A."/>
            <person name="Jospin G."/>
            <person name="Darling A.E."/>
            <person name="Wallis C."/>
            <person name="Davis I.J."/>
            <person name="Harris S."/>
            <person name="Eisen J.A."/>
            <person name="Holcombe L.J."/>
            <person name="O'Flynn C."/>
        </authorList>
    </citation>
    <scope>NUCLEOTIDE SEQUENCE [LARGE SCALE GENOMIC DNA]</scope>
    <source>
        <strain evidence="2 3">COT-280</strain>
    </source>
</reference>
<dbReference type="Pfam" id="PF09623">
    <property type="entry name" value="Cas_NE0113"/>
    <property type="match status" value="1"/>
</dbReference>
<dbReference type="OrthoDB" id="9805822at2"/>
<comment type="caution">
    <text evidence="2">The sequence shown here is derived from an EMBL/GenBank/DDBJ whole genome shotgun (WGS) entry which is preliminary data.</text>
</comment>
<dbReference type="RefSeq" id="WP_124795476.1">
    <property type="nucleotide sequence ID" value="NZ_RQYC01000013.1"/>
</dbReference>
<dbReference type="CDD" id="cd09741">
    <property type="entry name" value="Csx1_III-U"/>
    <property type="match status" value="1"/>
</dbReference>
<keyword evidence="3" id="KW-1185">Reference proteome</keyword>
<protein>
    <submittedName>
        <fullName evidence="2">TIGR02584 family CRISPR-associated protein</fullName>
    </submittedName>
</protein>
<gene>
    <name evidence="2" type="ORF">EII21_08145</name>
</gene>
<evidence type="ECO:0000313" key="2">
    <source>
        <dbReference type="EMBL" id="RRD89589.1"/>
    </source>
</evidence>
<dbReference type="InterPro" id="IPR019092">
    <property type="entry name" value="SSO2081-like_dom"/>
</dbReference>
<dbReference type="AlphaFoldDB" id="A0A3P2A2N8"/>
<accession>A0A3P2A2N8</accession>
<evidence type="ECO:0000259" key="1">
    <source>
        <dbReference type="Pfam" id="PF09623"/>
    </source>
</evidence>
<sequence>MAKKKILVAVTGMSPQIITETVYALYRQQGWLPEKIIVLTTLVGRGRIIDTLLGENGYFKRLCRDYRLPDIEFGEHTIRVIQENGKDLADIRTPEQNQAAADLIVREIGALCRDAQTELHVSIAGGRKSMGFYIGYALSLFGREQDKLSHVLVEEDFENKREFFYPTPMPQWLELGEGRQADAAQAKVMLAEIPFVRLNAHTDSSVLGEKQTFSQAVQLAQNRVNGVRLRIDAQTRSLNIVFGQSHVQINDLNPMQFALYLSMAEFCQAKTDICIADAQHRQMLTERYWKHYCRYGEGLQGKGKQAQLKRESEWARLQNEDPKPEMVRILQEHRSRIKKIFHKYLGAQGSWFDIDSGGGNTRKFYRLKLLPEQIEIEGLAD</sequence>
<dbReference type="NCBIfam" id="TIGR02584">
    <property type="entry name" value="cas_NE0113"/>
    <property type="match status" value="1"/>
</dbReference>
<dbReference type="InterPro" id="IPR013413">
    <property type="entry name" value="CRISPR-assoc_prot_NE0113"/>
</dbReference>
<proteinExistence type="predicted"/>